<organism evidence="3 4">
    <name type="scientific">Lolium multiflorum</name>
    <name type="common">Italian ryegrass</name>
    <name type="synonym">Lolium perenne subsp. multiflorum</name>
    <dbReference type="NCBI Taxonomy" id="4521"/>
    <lineage>
        <taxon>Eukaryota</taxon>
        <taxon>Viridiplantae</taxon>
        <taxon>Streptophyta</taxon>
        <taxon>Embryophyta</taxon>
        <taxon>Tracheophyta</taxon>
        <taxon>Spermatophyta</taxon>
        <taxon>Magnoliopsida</taxon>
        <taxon>Liliopsida</taxon>
        <taxon>Poales</taxon>
        <taxon>Poaceae</taxon>
        <taxon>BOP clade</taxon>
        <taxon>Pooideae</taxon>
        <taxon>Poodae</taxon>
        <taxon>Poeae</taxon>
        <taxon>Poeae Chloroplast Group 2 (Poeae type)</taxon>
        <taxon>Loliodinae</taxon>
        <taxon>Loliinae</taxon>
        <taxon>Lolium</taxon>
    </lineage>
</organism>
<name>A0AAD8QCQ2_LOLMU</name>
<evidence type="ECO:0000259" key="2">
    <source>
        <dbReference type="Pfam" id="PF03732"/>
    </source>
</evidence>
<dbReference type="InterPro" id="IPR005162">
    <property type="entry name" value="Retrotrans_gag_dom"/>
</dbReference>
<dbReference type="PANTHER" id="PTHR47481">
    <property type="match status" value="1"/>
</dbReference>
<dbReference type="CDD" id="cd09272">
    <property type="entry name" value="RNase_HI_RT_Ty1"/>
    <property type="match status" value="1"/>
</dbReference>
<dbReference type="AlphaFoldDB" id="A0AAD8QCQ2"/>
<protein>
    <recommendedName>
        <fullName evidence="2">Retrotransposon gag domain-containing protein</fullName>
    </recommendedName>
</protein>
<keyword evidence="4" id="KW-1185">Reference proteome</keyword>
<dbReference type="EMBL" id="JAUUTY010000576">
    <property type="protein sequence ID" value="KAK1599874.1"/>
    <property type="molecule type" value="Genomic_DNA"/>
</dbReference>
<feature type="region of interest" description="Disordered" evidence="1">
    <location>
        <begin position="1"/>
        <end position="37"/>
    </location>
</feature>
<dbReference type="PANTHER" id="PTHR47481:SF41">
    <property type="entry name" value="COPIA-LIKE POLYPROTEIN_RETROTRANSPOSON"/>
    <property type="match status" value="1"/>
</dbReference>
<gene>
    <name evidence="3" type="ORF">QYE76_018563</name>
</gene>
<accession>A0AAD8QCQ2</accession>
<feature type="compositionally biased region" description="Low complexity" evidence="1">
    <location>
        <begin position="20"/>
        <end position="37"/>
    </location>
</feature>
<dbReference type="Pfam" id="PF03732">
    <property type="entry name" value="Retrotrans_gag"/>
    <property type="match status" value="1"/>
</dbReference>
<reference evidence="3" key="1">
    <citation type="submission" date="2023-07" db="EMBL/GenBank/DDBJ databases">
        <title>A chromosome-level genome assembly of Lolium multiflorum.</title>
        <authorList>
            <person name="Chen Y."/>
            <person name="Copetti D."/>
            <person name="Kolliker R."/>
            <person name="Studer B."/>
        </authorList>
    </citation>
    <scope>NUCLEOTIDE SEQUENCE</scope>
    <source>
        <strain evidence="3">02402/16</strain>
        <tissue evidence="3">Leaf</tissue>
    </source>
</reference>
<dbReference type="Proteomes" id="UP001231189">
    <property type="component" value="Unassembled WGS sequence"/>
</dbReference>
<proteinExistence type="predicted"/>
<feature type="compositionally biased region" description="Pro residues" evidence="1">
    <location>
        <begin position="1"/>
        <end position="14"/>
    </location>
</feature>
<dbReference type="SUPFAM" id="SSF101447">
    <property type="entry name" value="Formin homology 2 domain (FH2 domain)"/>
    <property type="match status" value="1"/>
</dbReference>
<comment type="caution">
    <text evidence="3">The sequence shown here is derived from an EMBL/GenBank/DDBJ whole genome shotgun (WGS) entry which is preliminary data.</text>
</comment>
<evidence type="ECO:0000313" key="3">
    <source>
        <dbReference type="EMBL" id="KAK1599874.1"/>
    </source>
</evidence>
<feature type="domain" description="Retrotransposon gag" evidence="2">
    <location>
        <begin position="86"/>
        <end position="154"/>
    </location>
</feature>
<evidence type="ECO:0000256" key="1">
    <source>
        <dbReference type="SAM" id="MobiDB-lite"/>
    </source>
</evidence>
<sequence>MAPPPKPPPPPPPGYFDQQAKAAAAAEASASSTPPTATPLSYTDTIADVTPFIPITLDLAQHNYYHWRHLFEIFNLVFREAATAAALWASLRQLFQDNADARINNLHSAIRNTPQGDSSLSVYCQRIQTMADELRELGDPMPDRQLINILLQGLGDRLHMQLLRHNPVQHRRTKHIEIDIHFVREKVALGQVRVLHVPTTAQFADIFTKGLPTQPFHDIRFSLNVIEPHVDTAGDVRLYVSVKLDL</sequence>
<evidence type="ECO:0000313" key="4">
    <source>
        <dbReference type="Proteomes" id="UP001231189"/>
    </source>
</evidence>